<accession>A0A381PKB8</accession>
<evidence type="ECO:0000256" key="4">
    <source>
        <dbReference type="ARBA" id="ARBA00023136"/>
    </source>
</evidence>
<evidence type="ECO:0000259" key="6">
    <source>
        <dbReference type="Pfam" id="PF00361"/>
    </source>
</evidence>
<evidence type="ECO:0000256" key="5">
    <source>
        <dbReference type="SAM" id="Phobius"/>
    </source>
</evidence>
<protein>
    <recommendedName>
        <fullName evidence="6">NADH:quinone oxidoreductase/Mrp antiporter transmembrane domain-containing protein</fullName>
    </recommendedName>
</protein>
<feature type="transmembrane region" description="Helical" evidence="5">
    <location>
        <begin position="363"/>
        <end position="390"/>
    </location>
</feature>
<keyword evidence="4 5" id="KW-0472">Membrane</keyword>
<dbReference type="EMBL" id="UINC01000996">
    <property type="protein sequence ID" value="SUZ66888.1"/>
    <property type="molecule type" value="Genomic_DNA"/>
</dbReference>
<evidence type="ECO:0000256" key="2">
    <source>
        <dbReference type="ARBA" id="ARBA00022692"/>
    </source>
</evidence>
<dbReference type="InterPro" id="IPR001750">
    <property type="entry name" value="ND/Mrp_TM"/>
</dbReference>
<feature type="transmembrane region" description="Helical" evidence="5">
    <location>
        <begin position="235"/>
        <end position="260"/>
    </location>
</feature>
<feature type="transmembrane region" description="Helical" evidence="5">
    <location>
        <begin position="334"/>
        <end position="357"/>
    </location>
</feature>
<sequence length="546" mass="56903">MLAGLLAIVLIPNLGDARVRLPLTSVRIPILLGGTRFTLTRDPRLPNALALVFLASSVALSASMLLGETSGDFGNVLHIDRFSSLLTVIFTSALLLVAIATTHRLPADPSAETPKRRDSAEAEAAKISSLYDNRRQVDFHILLLMAGLGMSLMAKSTHLFMLFVCLELASLSSYVLVGFHKESDVGGEAGTKYFIVGSVASAAGIYGMSLLYLWNGDLSISGLSSSWNAMETLDPFAVIGVGLMLVAFGFKVGAAPFHLAIPDAYSGASSPVAGLLATASKAMGFVALMRVLIIVTMPSTGEGFWMAIIAAIAVITMTWGNLAALSSDNPKRILAYSSVAHAGYMLAALAAIGTGLGDAAANALVVTAVLFHLTILVLFKLGAFLVLSMIETGGGSHRLEGLHGLARRDPIIAASMFVFMLSLAGVPPFSGFLSKLLMINGIVNITAGTGSLTSSAVLPWAASVDPVFWLAAAIVANSALSLFYYLRIGMVMFFEAPEDATPIVGAMPLRAAIAICAILTILFGMGLLSEAALDTVSGAADAFLGL</sequence>
<evidence type="ECO:0000256" key="3">
    <source>
        <dbReference type="ARBA" id="ARBA00022989"/>
    </source>
</evidence>
<dbReference type="InterPro" id="IPR010096">
    <property type="entry name" value="NADH-Q_OxRdtase_suN/2"/>
</dbReference>
<dbReference type="AlphaFoldDB" id="A0A381PKB8"/>
<organism evidence="7">
    <name type="scientific">marine metagenome</name>
    <dbReference type="NCBI Taxonomy" id="408172"/>
    <lineage>
        <taxon>unclassified sequences</taxon>
        <taxon>metagenomes</taxon>
        <taxon>ecological metagenomes</taxon>
    </lineage>
</organism>
<keyword evidence="3 5" id="KW-1133">Transmembrane helix</keyword>
<feature type="transmembrane region" description="Helical" evidence="5">
    <location>
        <begin position="159"/>
        <end position="179"/>
    </location>
</feature>
<feature type="transmembrane region" description="Helical" evidence="5">
    <location>
        <begin position="411"/>
        <end position="430"/>
    </location>
</feature>
<feature type="transmembrane region" description="Helical" evidence="5">
    <location>
        <begin position="79"/>
        <end position="100"/>
    </location>
</feature>
<keyword evidence="2 5" id="KW-0812">Transmembrane</keyword>
<gene>
    <name evidence="7" type="ORF">METZ01_LOCUS19742</name>
</gene>
<feature type="domain" description="NADH:quinone oxidoreductase/Mrp antiporter transmembrane" evidence="6">
    <location>
        <begin position="156"/>
        <end position="453"/>
    </location>
</feature>
<dbReference type="GO" id="GO:0008137">
    <property type="term" value="F:NADH dehydrogenase (ubiquinone) activity"/>
    <property type="evidence" value="ECO:0007669"/>
    <property type="project" value="InterPro"/>
</dbReference>
<reference evidence="7" key="1">
    <citation type="submission" date="2018-05" db="EMBL/GenBank/DDBJ databases">
        <authorList>
            <person name="Lanie J.A."/>
            <person name="Ng W.-L."/>
            <person name="Kazmierczak K.M."/>
            <person name="Andrzejewski T.M."/>
            <person name="Davidsen T.M."/>
            <person name="Wayne K.J."/>
            <person name="Tettelin H."/>
            <person name="Glass J.I."/>
            <person name="Rusch D."/>
            <person name="Podicherti R."/>
            <person name="Tsui H.-C.T."/>
            <person name="Winkler M.E."/>
        </authorList>
    </citation>
    <scope>NUCLEOTIDE SEQUENCE</scope>
</reference>
<evidence type="ECO:0000256" key="1">
    <source>
        <dbReference type="ARBA" id="ARBA00004141"/>
    </source>
</evidence>
<feature type="transmembrane region" description="Helical" evidence="5">
    <location>
        <begin position="467"/>
        <end position="486"/>
    </location>
</feature>
<dbReference type="Pfam" id="PF00361">
    <property type="entry name" value="Proton_antipo_M"/>
    <property type="match status" value="1"/>
</dbReference>
<feature type="transmembrane region" description="Helical" evidence="5">
    <location>
        <begin position="303"/>
        <end position="322"/>
    </location>
</feature>
<feature type="transmembrane region" description="Helical" evidence="5">
    <location>
        <begin position="191"/>
        <end position="215"/>
    </location>
</feature>
<evidence type="ECO:0000313" key="7">
    <source>
        <dbReference type="EMBL" id="SUZ66888.1"/>
    </source>
</evidence>
<comment type="subcellular location">
    <subcellularLocation>
        <location evidence="1">Membrane</location>
        <topology evidence="1">Multi-pass membrane protein</topology>
    </subcellularLocation>
</comment>
<dbReference type="HAMAP" id="MF_00445">
    <property type="entry name" value="NDH1_NuoN_1"/>
    <property type="match status" value="1"/>
</dbReference>
<dbReference type="GO" id="GO:0042773">
    <property type="term" value="P:ATP synthesis coupled electron transport"/>
    <property type="evidence" value="ECO:0007669"/>
    <property type="project" value="InterPro"/>
</dbReference>
<feature type="transmembrane region" description="Helical" evidence="5">
    <location>
        <begin position="507"/>
        <end position="528"/>
    </location>
</feature>
<feature type="transmembrane region" description="Helical" evidence="5">
    <location>
        <begin position="48"/>
        <end position="67"/>
    </location>
</feature>
<name>A0A381PKB8_9ZZZZ</name>
<proteinExistence type="inferred from homology"/>
<dbReference type="GO" id="GO:0016020">
    <property type="term" value="C:membrane"/>
    <property type="evidence" value="ECO:0007669"/>
    <property type="project" value="UniProtKB-SubCell"/>
</dbReference>
<dbReference type="PANTHER" id="PTHR22773">
    <property type="entry name" value="NADH DEHYDROGENASE"/>
    <property type="match status" value="1"/>
</dbReference>
<feature type="transmembrane region" description="Helical" evidence="5">
    <location>
        <begin position="272"/>
        <end position="297"/>
    </location>
</feature>